<dbReference type="InterPro" id="IPR040256">
    <property type="entry name" value="At4g02000-like"/>
</dbReference>
<keyword evidence="3" id="KW-1185">Reference proteome</keyword>
<dbReference type="Pfam" id="PF14111">
    <property type="entry name" value="DUF4283"/>
    <property type="match status" value="1"/>
</dbReference>
<reference evidence="2 3" key="1">
    <citation type="journal article" date="2024" name="Plant Biotechnol. J.">
        <title>Dendrobium thyrsiflorum genome and its molecular insights into genes involved in important horticultural traits.</title>
        <authorList>
            <person name="Chen B."/>
            <person name="Wang J.Y."/>
            <person name="Zheng P.J."/>
            <person name="Li K.L."/>
            <person name="Liang Y.M."/>
            <person name="Chen X.F."/>
            <person name="Zhang C."/>
            <person name="Zhao X."/>
            <person name="He X."/>
            <person name="Zhang G.Q."/>
            <person name="Liu Z.J."/>
            <person name="Xu Q."/>
        </authorList>
    </citation>
    <scope>NUCLEOTIDE SEQUENCE [LARGE SCALE GENOMIC DNA]</scope>
    <source>
        <strain evidence="2">GZMU011</strain>
    </source>
</reference>
<dbReference type="AlphaFoldDB" id="A0ABD0UGL2"/>
<dbReference type="PANTHER" id="PTHR31286">
    <property type="entry name" value="GLYCINE-RICH CELL WALL STRUCTURAL PROTEIN 1.8-LIKE"/>
    <property type="match status" value="1"/>
</dbReference>
<dbReference type="InterPro" id="IPR025558">
    <property type="entry name" value="DUF4283"/>
</dbReference>
<sequence>MAPNVVQLVGPCFLDGISNSRSFIHALMGSSSSATFADLKPTSFRGLPSLWVSEEEVLALATPFSFSLVGYFSNHRLSLDAIRKFFFNLKLSGEFSVTLLDSRHVLIKLRCDMDYCCVFVHRSYFVNNCFMKLTEWSPFVDISEESPIVLVWVSFPNLRPHFFSPWILHDLGALFRHPLRTDNATTVGSQPSVARVLVELDITKRYPNKVWLGPEKYANAGAGDSLGNVGFPLHEMEGVGDEGRSRNVGNVYLEANQLTVIPSVMSPPANAHVVVEEEADVIVQDAYVSLNPNPIDSDPPVNPSLAASGMDVPSIDVGNSDANTVVNVETTHGSCPVVDGLKLDGCDDNKVILYESSSSLDSPLTSLEADDVFVEEEAHEAAEEETSKDEAEIEIVLLGMSVYLSYVDGISISLMLETFLAVFFFDF</sequence>
<feature type="domain" description="DUF4283" evidence="1">
    <location>
        <begin position="65"/>
        <end position="143"/>
    </location>
</feature>
<dbReference type="EMBL" id="JANQDX010000016">
    <property type="protein sequence ID" value="KAL0909441.1"/>
    <property type="molecule type" value="Genomic_DNA"/>
</dbReference>
<organism evidence="2 3">
    <name type="scientific">Dendrobium thyrsiflorum</name>
    <name type="common">Pinecone-like raceme dendrobium</name>
    <name type="synonym">Orchid</name>
    <dbReference type="NCBI Taxonomy" id="117978"/>
    <lineage>
        <taxon>Eukaryota</taxon>
        <taxon>Viridiplantae</taxon>
        <taxon>Streptophyta</taxon>
        <taxon>Embryophyta</taxon>
        <taxon>Tracheophyta</taxon>
        <taxon>Spermatophyta</taxon>
        <taxon>Magnoliopsida</taxon>
        <taxon>Liliopsida</taxon>
        <taxon>Asparagales</taxon>
        <taxon>Orchidaceae</taxon>
        <taxon>Epidendroideae</taxon>
        <taxon>Malaxideae</taxon>
        <taxon>Dendrobiinae</taxon>
        <taxon>Dendrobium</taxon>
    </lineage>
</organism>
<evidence type="ECO:0000259" key="1">
    <source>
        <dbReference type="Pfam" id="PF14111"/>
    </source>
</evidence>
<protein>
    <recommendedName>
        <fullName evidence="1">DUF4283 domain-containing protein</fullName>
    </recommendedName>
</protein>
<proteinExistence type="predicted"/>
<name>A0ABD0UGL2_DENTH</name>
<evidence type="ECO:0000313" key="3">
    <source>
        <dbReference type="Proteomes" id="UP001552299"/>
    </source>
</evidence>
<gene>
    <name evidence="2" type="ORF">M5K25_020313</name>
</gene>
<dbReference type="PANTHER" id="PTHR31286:SF179">
    <property type="entry name" value="RNASE H TYPE-1 DOMAIN-CONTAINING PROTEIN"/>
    <property type="match status" value="1"/>
</dbReference>
<accession>A0ABD0UGL2</accession>
<comment type="caution">
    <text evidence="2">The sequence shown here is derived from an EMBL/GenBank/DDBJ whole genome shotgun (WGS) entry which is preliminary data.</text>
</comment>
<dbReference type="Proteomes" id="UP001552299">
    <property type="component" value="Unassembled WGS sequence"/>
</dbReference>
<evidence type="ECO:0000313" key="2">
    <source>
        <dbReference type="EMBL" id="KAL0909441.1"/>
    </source>
</evidence>